<dbReference type="InterPro" id="IPR019789">
    <property type="entry name" value="Xul5P/Fru6P_PKetolase_ThDP_BS"/>
</dbReference>
<feature type="compositionally biased region" description="Low complexity" evidence="1">
    <location>
        <begin position="368"/>
        <end position="380"/>
    </location>
</feature>
<organism evidence="3 4">
    <name type="scientific">Fimbriiglobus ruber</name>
    <dbReference type="NCBI Taxonomy" id="1908690"/>
    <lineage>
        <taxon>Bacteria</taxon>
        <taxon>Pseudomonadati</taxon>
        <taxon>Planctomycetota</taxon>
        <taxon>Planctomycetia</taxon>
        <taxon>Gemmatales</taxon>
        <taxon>Gemmataceae</taxon>
        <taxon>Fimbriiglobus</taxon>
    </lineage>
</organism>
<dbReference type="Gene3D" id="3.40.50.970">
    <property type="match status" value="1"/>
</dbReference>
<dbReference type="PANTHER" id="PTHR31273">
    <property type="entry name" value="PHOSPHOKETOLASE-RELATED"/>
    <property type="match status" value="1"/>
</dbReference>
<evidence type="ECO:0000313" key="3">
    <source>
        <dbReference type="EMBL" id="OWK37351.1"/>
    </source>
</evidence>
<dbReference type="GO" id="GO:0016832">
    <property type="term" value="F:aldehyde-lyase activity"/>
    <property type="evidence" value="ECO:0007669"/>
    <property type="project" value="InterPro"/>
</dbReference>
<dbReference type="InterPro" id="IPR018970">
    <property type="entry name" value="Xul5P/Fru6P_PKetolase_N"/>
</dbReference>
<dbReference type="PROSITE" id="PS60003">
    <property type="entry name" value="PHOSPHOKETOLASE_2"/>
    <property type="match status" value="1"/>
</dbReference>
<comment type="caution">
    <text evidence="3">The sequence shown here is derived from an EMBL/GenBank/DDBJ whole genome shotgun (WGS) entry which is preliminary data.</text>
</comment>
<dbReference type="SUPFAM" id="SSF52518">
    <property type="entry name" value="Thiamin diphosphate-binding fold (THDP-binding)"/>
    <property type="match status" value="1"/>
</dbReference>
<gene>
    <name evidence="3" type="ORF">FRUB_06471</name>
</gene>
<dbReference type="InterPro" id="IPR019790">
    <property type="entry name" value="Xul5P/Fru6P_PKetolase_CS"/>
</dbReference>
<feature type="region of interest" description="Disordered" evidence="1">
    <location>
        <begin position="1"/>
        <end position="64"/>
    </location>
</feature>
<dbReference type="EMBL" id="NIDE01000014">
    <property type="protein sequence ID" value="OWK37351.1"/>
    <property type="molecule type" value="Genomic_DNA"/>
</dbReference>
<evidence type="ECO:0000313" key="4">
    <source>
        <dbReference type="Proteomes" id="UP000214646"/>
    </source>
</evidence>
<feature type="compositionally biased region" description="Polar residues" evidence="1">
    <location>
        <begin position="35"/>
        <end position="58"/>
    </location>
</feature>
<reference evidence="4" key="1">
    <citation type="submission" date="2017-06" db="EMBL/GenBank/DDBJ databases">
        <title>Genome analysis of Fimbriiglobus ruber SP5, the first member of the order Planctomycetales with confirmed chitinolytic capability.</title>
        <authorList>
            <person name="Ravin N.V."/>
            <person name="Rakitin A.L."/>
            <person name="Ivanova A.A."/>
            <person name="Beletsky A.V."/>
            <person name="Kulichevskaya I.S."/>
            <person name="Mardanov A.V."/>
            <person name="Dedysh S.N."/>
        </authorList>
    </citation>
    <scope>NUCLEOTIDE SEQUENCE [LARGE SCALE GENOMIC DNA]</scope>
    <source>
        <strain evidence="4">SP5</strain>
    </source>
</reference>
<feature type="domain" description="Xylulose 5-phosphate/Fructose 6-phosphate phosphoketolase N-terminal" evidence="2">
    <location>
        <begin position="64"/>
        <end position="372"/>
    </location>
</feature>
<proteinExistence type="predicted"/>
<dbReference type="Proteomes" id="UP000214646">
    <property type="component" value="Unassembled WGS sequence"/>
</dbReference>
<protein>
    <submittedName>
        <fullName evidence="3">Xylulose-5-phosphate phosphoketolase</fullName>
    </submittedName>
</protein>
<dbReference type="PROSITE" id="PS60002">
    <property type="entry name" value="PHOSPHOKETOLASE_1"/>
    <property type="match status" value="1"/>
</dbReference>
<dbReference type="InterPro" id="IPR005593">
    <property type="entry name" value="Xul5P/Fru6P_PKetolase"/>
</dbReference>
<dbReference type="CDD" id="cd02011">
    <property type="entry name" value="TPP_PK"/>
    <property type="match status" value="1"/>
</dbReference>
<dbReference type="AlphaFoldDB" id="A0A225D701"/>
<dbReference type="InterPro" id="IPR029061">
    <property type="entry name" value="THDP-binding"/>
</dbReference>
<evidence type="ECO:0000256" key="1">
    <source>
        <dbReference type="SAM" id="MobiDB-lite"/>
    </source>
</evidence>
<accession>A0A225D701</accession>
<feature type="region of interest" description="Disordered" evidence="1">
    <location>
        <begin position="341"/>
        <end position="380"/>
    </location>
</feature>
<evidence type="ECO:0000259" key="2">
    <source>
        <dbReference type="Pfam" id="PF09364"/>
    </source>
</evidence>
<dbReference type="Pfam" id="PF09364">
    <property type="entry name" value="XFP_N"/>
    <property type="match status" value="1"/>
</dbReference>
<sequence length="380" mass="41859">MNVKKRSHPDPTQEDLTMPMRVPTDEQRKTDPAGNRTSATSTDRQALPESSNHNSTGGNREPLTPDLLRKIDAYWRAANYVSVGQIYLCDNPLLREPLKLSHVKQLLLGHWGTTPGQNFLYVHLNRVITKYDLNMIYISGPGHGAPAVVGQVYLEGTYSEVYPAITRDEVGLKKLFKQFSFPGGISSHVSPQTPGSIHEGGELGYSLSHAFGAAFDNPDLVVACVVGDGEAETGPLATAWHSNKFLNPVTDGVVLPILDLNGYKISNPTILARISHEELEQLFRGYGWTPYFVEGNDPDKMHQAMAATLDRVVEQIKRIRQDARTQGKPERPRWPMIVFNSPKGWTGPKEVDGQPVEGTFRSHQVPLSVSSTAPPSTSSS</sequence>
<dbReference type="PANTHER" id="PTHR31273:SF0">
    <property type="entry name" value="PHOSPHOKETOLASE-RELATED"/>
    <property type="match status" value="1"/>
</dbReference>
<keyword evidence="4" id="KW-1185">Reference proteome</keyword>
<name>A0A225D701_9BACT</name>
<dbReference type="GO" id="GO:0005975">
    <property type="term" value="P:carbohydrate metabolic process"/>
    <property type="evidence" value="ECO:0007669"/>
    <property type="project" value="InterPro"/>
</dbReference>